<dbReference type="GO" id="GO:0003677">
    <property type="term" value="F:DNA binding"/>
    <property type="evidence" value="ECO:0007669"/>
    <property type="project" value="InterPro"/>
</dbReference>
<dbReference type="SUPFAM" id="SSF143422">
    <property type="entry name" value="Transposase IS200-like"/>
    <property type="match status" value="1"/>
</dbReference>
<dbReference type="InterPro" id="IPR036515">
    <property type="entry name" value="Transposase_17_sf"/>
</dbReference>
<dbReference type="GO" id="GO:0004803">
    <property type="term" value="F:transposase activity"/>
    <property type="evidence" value="ECO:0007669"/>
    <property type="project" value="InterPro"/>
</dbReference>
<evidence type="ECO:0000313" key="2">
    <source>
        <dbReference type="EMBL" id="NML60627.1"/>
    </source>
</evidence>
<dbReference type="GO" id="GO:0006313">
    <property type="term" value="P:DNA transposition"/>
    <property type="evidence" value="ECO:0007669"/>
    <property type="project" value="InterPro"/>
</dbReference>
<gene>
    <name evidence="2" type="ORF">HHL21_05895</name>
</gene>
<proteinExistence type="predicted"/>
<keyword evidence="3" id="KW-1185">Reference proteome</keyword>
<dbReference type="PANTHER" id="PTHR34322:SF2">
    <property type="entry name" value="TRANSPOSASE IS200-LIKE DOMAIN-CONTAINING PROTEIN"/>
    <property type="match status" value="1"/>
</dbReference>
<accession>A0A848HHU3</accession>
<feature type="domain" description="Transposase IS200-like" evidence="1">
    <location>
        <begin position="9"/>
        <end position="123"/>
    </location>
</feature>
<reference evidence="2 3" key="1">
    <citation type="submission" date="2020-04" db="EMBL/GenBank/DDBJ databases">
        <title>Massilia sp. RP-1-19 isolated from soil.</title>
        <authorList>
            <person name="Dahal R.H."/>
        </authorList>
    </citation>
    <scope>NUCLEOTIDE SEQUENCE [LARGE SCALE GENOMIC DNA]</scope>
    <source>
        <strain evidence="2 3">RP-1-19</strain>
    </source>
</reference>
<protein>
    <submittedName>
        <fullName evidence="2">Addiction module toxin RelE</fullName>
    </submittedName>
</protein>
<dbReference type="Pfam" id="PF01797">
    <property type="entry name" value="Y1_Tnp"/>
    <property type="match status" value="1"/>
</dbReference>
<dbReference type="RefSeq" id="WP_169464308.1">
    <property type="nucleotide sequence ID" value="NZ_JABBGG010000002.1"/>
</dbReference>
<dbReference type="Proteomes" id="UP000583752">
    <property type="component" value="Unassembled WGS sequence"/>
</dbReference>
<dbReference type="SMART" id="SM01321">
    <property type="entry name" value="Y1_Tnp"/>
    <property type="match status" value="1"/>
</dbReference>
<name>A0A848HHU3_9BURK</name>
<dbReference type="Gene3D" id="3.30.70.1290">
    <property type="entry name" value="Transposase IS200-like"/>
    <property type="match status" value="1"/>
</dbReference>
<dbReference type="AlphaFoldDB" id="A0A848HHU3"/>
<dbReference type="InterPro" id="IPR002686">
    <property type="entry name" value="Transposase_17"/>
</dbReference>
<dbReference type="PANTHER" id="PTHR34322">
    <property type="entry name" value="TRANSPOSASE, Y1_TNP DOMAIN-CONTAINING"/>
    <property type="match status" value="1"/>
</dbReference>
<organism evidence="2 3">
    <name type="scientific">Massilia polaris</name>
    <dbReference type="NCBI Taxonomy" id="2728846"/>
    <lineage>
        <taxon>Bacteria</taxon>
        <taxon>Pseudomonadati</taxon>
        <taxon>Pseudomonadota</taxon>
        <taxon>Betaproteobacteria</taxon>
        <taxon>Burkholderiales</taxon>
        <taxon>Oxalobacteraceae</taxon>
        <taxon>Telluria group</taxon>
        <taxon>Massilia</taxon>
    </lineage>
</organism>
<sequence length="289" mass="33270">MSRPLRLEFPGALYHVTARGNRKNRIYHDDVDRRVWLRILRQVCMRFNFSVHAYCQMTNHYHLMVETIDGGLARGMRHLNGVYSQYVNRRHELVGHMFQGRYHAVVVQKERHLLELSRYVVLNPVRAGIVARPEDWQWSSYRYMAGAAPSPRWLDKTWTLEQFGSARTSPVEAYCTFVDEGLGAASPLKLTRHQLILGDEMFLGPHSKLHDPACVAEVPRIQRRSRALSLSEYERLHPSRDEAMGDAYRSTAFSMGDIARHFGVSVKTVSRAVARLVDVEVALRRAAEN</sequence>
<evidence type="ECO:0000313" key="3">
    <source>
        <dbReference type="Proteomes" id="UP000583752"/>
    </source>
</evidence>
<evidence type="ECO:0000259" key="1">
    <source>
        <dbReference type="SMART" id="SM01321"/>
    </source>
</evidence>
<dbReference type="EMBL" id="JABBGG010000002">
    <property type="protein sequence ID" value="NML60627.1"/>
    <property type="molecule type" value="Genomic_DNA"/>
</dbReference>
<comment type="caution">
    <text evidence="2">The sequence shown here is derived from an EMBL/GenBank/DDBJ whole genome shotgun (WGS) entry which is preliminary data.</text>
</comment>